<proteinExistence type="predicted"/>
<organism evidence="1 2">
    <name type="scientific">Ciona intestinalis</name>
    <name type="common">Transparent sea squirt</name>
    <name type="synonym">Ascidia intestinalis</name>
    <dbReference type="NCBI Taxonomy" id="7719"/>
    <lineage>
        <taxon>Eukaryota</taxon>
        <taxon>Metazoa</taxon>
        <taxon>Chordata</taxon>
        <taxon>Tunicata</taxon>
        <taxon>Ascidiacea</taxon>
        <taxon>Phlebobranchia</taxon>
        <taxon>Cionidae</taxon>
        <taxon>Ciona</taxon>
    </lineage>
</organism>
<sequence>MDNLFTDVLSDKTQIYPDALVKKQSGSHLPEEFLKLYCSVMISGYPDYGTRMQTVFIVGNNNQMHFAERTINPNTVEPNPSSYFTFPIDSGI</sequence>
<dbReference type="HOGENOM" id="CLU_2412577_0_0_1"/>
<reference evidence="1" key="3">
    <citation type="submission" date="2025-09" db="UniProtKB">
        <authorList>
            <consortium name="Ensembl"/>
        </authorList>
    </citation>
    <scope>IDENTIFICATION</scope>
</reference>
<dbReference type="AlphaFoldDB" id="H2XUR7"/>
<dbReference type="Proteomes" id="UP000008144">
    <property type="component" value="Unassembled WGS sequence"/>
</dbReference>
<evidence type="ECO:0000313" key="1">
    <source>
        <dbReference type="Ensembl" id="ENSCINP00000033401.1"/>
    </source>
</evidence>
<dbReference type="InParanoid" id="H2XUR7"/>
<protein>
    <submittedName>
        <fullName evidence="1">Uncharacterized protein</fullName>
    </submittedName>
</protein>
<accession>H2XUR7</accession>
<reference evidence="1" key="2">
    <citation type="submission" date="2025-08" db="UniProtKB">
        <authorList>
            <consortium name="Ensembl"/>
        </authorList>
    </citation>
    <scope>IDENTIFICATION</scope>
</reference>
<keyword evidence="2" id="KW-1185">Reference proteome</keyword>
<evidence type="ECO:0000313" key="2">
    <source>
        <dbReference type="Proteomes" id="UP000008144"/>
    </source>
</evidence>
<dbReference type="Pfam" id="PF05742">
    <property type="entry name" value="TANGO2"/>
    <property type="match status" value="1"/>
</dbReference>
<reference evidence="2" key="1">
    <citation type="journal article" date="2002" name="Science">
        <title>The draft genome of Ciona intestinalis: insights into chordate and vertebrate origins.</title>
        <authorList>
            <person name="Dehal P."/>
            <person name="Satou Y."/>
            <person name="Campbell R.K."/>
            <person name="Chapman J."/>
            <person name="Degnan B."/>
            <person name="De Tomaso A."/>
            <person name="Davidson B."/>
            <person name="Di Gregorio A."/>
            <person name="Gelpke M."/>
            <person name="Goodstein D.M."/>
            <person name="Harafuji N."/>
            <person name="Hastings K.E."/>
            <person name="Ho I."/>
            <person name="Hotta K."/>
            <person name="Huang W."/>
            <person name="Kawashima T."/>
            <person name="Lemaire P."/>
            <person name="Martinez D."/>
            <person name="Meinertzhagen I.A."/>
            <person name="Necula S."/>
            <person name="Nonaka M."/>
            <person name="Putnam N."/>
            <person name="Rash S."/>
            <person name="Saiga H."/>
            <person name="Satake M."/>
            <person name="Terry A."/>
            <person name="Yamada L."/>
            <person name="Wang H.G."/>
            <person name="Awazu S."/>
            <person name="Azumi K."/>
            <person name="Boore J."/>
            <person name="Branno M."/>
            <person name="Chin-Bow S."/>
            <person name="DeSantis R."/>
            <person name="Doyle S."/>
            <person name="Francino P."/>
            <person name="Keys D.N."/>
            <person name="Haga S."/>
            <person name="Hayashi H."/>
            <person name="Hino K."/>
            <person name="Imai K.S."/>
            <person name="Inaba K."/>
            <person name="Kano S."/>
            <person name="Kobayashi K."/>
            <person name="Kobayashi M."/>
            <person name="Lee B.I."/>
            <person name="Makabe K.W."/>
            <person name="Manohar C."/>
            <person name="Matassi G."/>
            <person name="Medina M."/>
            <person name="Mochizuki Y."/>
            <person name="Mount S."/>
            <person name="Morishita T."/>
            <person name="Miura S."/>
            <person name="Nakayama A."/>
            <person name="Nishizaka S."/>
            <person name="Nomoto H."/>
            <person name="Ohta F."/>
            <person name="Oishi K."/>
            <person name="Rigoutsos I."/>
            <person name="Sano M."/>
            <person name="Sasaki A."/>
            <person name="Sasakura Y."/>
            <person name="Shoguchi E."/>
            <person name="Shin-i T."/>
            <person name="Spagnuolo A."/>
            <person name="Stainier D."/>
            <person name="Suzuki M.M."/>
            <person name="Tassy O."/>
            <person name="Takatori N."/>
            <person name="Tokuoka M."/>
            <person name="Yagi K."/>
            <person name="Yoshizaki F."/>
            <person name="Wada S."/>
            <person name="Zhang C."/>
            <person name="Hyatt P.D."/>
            <person name="Larimer F."/>
            <person name="Detter C."/>
            <person name="Doggett N."/>
            <person name="Glavina T."/>
            <person name="Hawkins T."/>
            <person name="Richardson P."/>
            <person name="Lucas S."/>
            <person name="Kohara Y."/>
            <person name="Levine M."/>
            <person name="Satoh N."/>
            <person name="Rokhsar D.S."/>
        </authorList>
    </citation>
    <scope>NUCLEOTIDE SEQUENCE [LARGE SCALE GENOMIC DNA]</scope>
</reference>
<dbReference type="InterPro" id="IPR008551">
    <property type="entry name" value="TANGO2"/>
</dbReference>
<dbReference type="Ensembl" id="ENSCINT00000033818.1">
    <property type="protein sequence ID" value="ENSCINP00000033401.1"/>
    <property type="gene ID" value="ENSCING00000018250.1"/>
</dbReference>
<name>H2XUR7_CIOIN</name>